<organism evidence="1">
    <name type="scientific">Alexandrium monilatum</name>
    <dbReference type="NCBI Taxonomy" id="311494"/>
    <lineage>
        <taxon>Eukaryota</taxon>
        <taxon>Sar</taxon>
        <taxon>Alveolata</taxon>
        <taxon>Dinophyceae</taxon>
        <taxon>Gonyaulacales</taxon>
        <taxon>Pyrocystaceae</taxon>
        <taxon>Alexandrium</taxon>
    </lineage>
</organism>
<accession>A0A7S4R489</accession>
<proteinExistence type="predicted"/>
<name>A0A7S4R489_9DINO</name>
<evidence type="ECO:0000313" key="1">
    <source>
        <dbReference type="EMBL" id="CAE4603025.1"/>
    </source>
</evidence>
<protein>
    <submittedName>
        <fullName evidence="1">Uncharacterized protein</fullName>
    </submittedName>
</protein>
<dbReference type="EMBL" id="HBNR01043076">
    <property type="protein sequence ID" value="CAE4603025.1"/>
    <property type="molecule type" value="Transcribed_RNA"/>
</dbReference>
<reference evidence="1" key="1">
    <citation type="submission" date="2021-01" db="EMBL/GenBank/DDBJ databases">
        <authorList>
            <person name="Corre E."/>
            <person name="Pelletier E."/>
            <person name="Niang G."/>
            <person name="Scheremetjew M."/>
            <person name="Finn R."/>
            <person name="Kale V."/>
            <person name="Holt S."/>
            <person name="Cochrane G."/>
            <person name="Meng A."/>
            <person name="Brown T."/>
            <person name="Cohen L."/>
        </authorList>
    </citation>
    <scope>NUCLEOTIDE SEQUENCE</scope>
    <source>
        <strain evidence="1">CCMP3105</strain>
    </source>
</reference>
<dbReference type="AlphaFoldDB" id="A0A7S4R489"/>
<sequence length="371" mass="40427">MASATLPAPPPLPEGLPPIWQLLAAECSQACLGVLQPHLGALLRAGDGIAGQNGMEQLRALFRCIGQLHERAERAEAAARHWEAHWSGAFHHVLEQRRQTDNATVGYEVELRETHTALATLRAERDRLAGEVWVLQQEARRGCEAEAAREQNRGVWLRSLEESMLRRLGESEEQQRALQRRLDAEGAKAAALQAELGQLQLDLVFERGERRRAEEHAAEAGKYAVEARSQVGRSVSEALQKLQRELGEELQREREAHALTAASVVTRREAISVLTTFAELWRTGATPVPGIHGQRAERALRELARKTDLLPPDGELVQEPLRRALGAQAARELGAELAAAAGRPPGRLLPAAAAVPAAGMMAAAGRRSPGV</sequence>
<gene>
    <name evidence="1" type="ORF">AMON00008_LOCUS29975</name>
</gene>